<dbReference type="OMA" id="RFNFIGN"/>
<feature type="domain" description="FAD/NAD(P)-binding" evidence="14">
    <location>
        <begin position="44"/>
        <end position="200"/>
    </location>
</feature>
<accession>A0A226DA91</accession>
<evidence type="ECO:0000259" key="14">
    <source>
        <dbReference type="Pfam" id="PF07992"/>
    </source>
</evidence>
<dbReference type="Pfam" id="PF07992">
    <property type="entry name" value="Pyr_redox_2"/>
    <property type="match status" value="1"/>
</dbReference>
<evidence type="ECO:0000256" key="13">
    <source>
        <dbReference type="PIRSR" id="PIRSR000362-2"/>
    </source>
</evidence>
<dbReference type="Gene3D" id="3.50.50.60">
    <property type="entry name" value="FAD/NAD(P)-binding domain"/>
    <property type="match status" value="1"/>
</dbReference>
<sequence>MLLKHISKNNLKLGTLGNNLHKYLSSHGHTGLDVRLLLRRSNHRFCVIGSGPAGFYAAQHLLKLKPSSRVDIYEKLPVPFGLVRYGVAPDHPEVKNVTHTFTTVLKNPNVAFIGNFEAGKDITLGKLKESYHAILLAYGASEDRKLNIPGEKEHVVSARDFVGWYNGLPANRDLAINLETKKRAIIIGNGNVTLDIARILLSPIELLEKTDISPYALDALKKSTISEVVICGRRGPLQVSFTIKELRELVNMKSARAVSEIRDFDGINEQLLKDFPRPKKRLTELLLKSAQASDTTSSGSYSKSWFLKFMRSPKMVERHGDKLHLTLEINEFDPANKERVVGTGKTEVNICDIVFRSVGYKGRRIFDELPFDENTGIIPNVGGKIENGIYCVGWAGQGPRGVILSTMQNSFDVAKTIIQDMESVPHSDKSGFETIKNLVTDKRLTCYTDFVKIADFEEKHNRKVTTIDEMFKIINGKL</sequence>
<dbReference type="EMBL" id="LNIX01000028">
    <property type="protein sequence ID" value="OXA41808.1"/>
    <property type="molecule type" value="Genomic_DNA"/>
</dbReference>
<comment type="similarity">
    <text evidence="3 11">Belongs to the ferredoxin--NADP reductase type 1 family.</text>
</comment>
<keyword evidence="16" id="KW-1185">Reference proteome</keyword>
<dbReference type="PANTHER" id="PTHR48467:SF1">
    <property type="entry name" value="GLUTAMATE SYNTHASE 1 [NADH], CHLOROPLASTIC-LIKE"/>
    <property type="match status" value="1"/>
</dbReference>
<dbReference type="EC" id="1.18.1.6" evidence="4 11"/>
<feature type="binding site" evidence="12">
    <location>
        <position position="82"/>
    </location>
    <ligand>
        <name>FAD</name>
        <dbReference type="ChEBI" id="CHEBI:57692"/>
    </ligand>
</feature>
<dbReference type="InterPro" id="IPR021163">
    <property type="entry name" value="Ferredox_Rdtase_adrenod"/>
</dbReference>
<feature type="binding site" evidence="13">
    <location>
        <begin position="233"/>
        <end position="234"/>
    </location>
    <ligand>
        <name>NADP(+)</name>
        <dbReference type="ChEBI" id="CHEBI:58349"/>
    </ligand>
</feature>
<evidence type="ECO:0000256" key="6">
    <source>
        <dbReference type="ARBA" id="ARBA00022630"/>
    </source>
</evidence>
<evidence type="ECO:0000256" key="5">
    <source>
        <dbReference type="ARBA" id="ARBA00016287"/>
    </source>
</evidence>
<dbReference type="GO" id="GO:0008203">
    <property type="term" value="P:cholesterol metabolic process"/>
    <property type="evidence" value="ECO:0007669"/>
    <property type="project" value="UniProtKB-UniPathway"/>
</dbReference>
<dbReference type="Gene3D" id="3.40.50.720">
    <property type="entry name" value="NAD(P)-binding Rossmann-like Domain"/>
    <property type="match status" value="1"/>
</dbReference>
<evidence type="ECO:0000256" key="7">
    <source>
        <dbReference type="ARBA" id="ARBA00022827"/>
    </source>
</evidence>
<reference evidence="15 16" key="1">
    <citation type="submission" date="2015-12" db="EMBL/GenBank/DDBJ databases">
        <title>The genome of Folsomia candida.</title>
        <authorList>
            <person name="Faddeeva A."/>
            <person name="Derks M.F."/>
            <person name="Anvar Y."/>
            <person name="Smit S."/>
            <person name="Van Straalen N."/>
            <person name="Roelofs D."/>
        </authorList>
    </citation>
    <scope>NUCLEOTIDE SEQUENCE [LARGE SCALE GENOMIC DNA]</scope>
    <source>
        <strain evidence="15 16">VU population</strain>
        <tissue evidence="15">Whole body</tissue>
    </source>
</reference>
<feature type="binding site" evidence="12">
    <location>
        <begin position="401"/>
        <end position="403"/>
    </location>
    <ligand>
        <name>FAD</name>
        <dbReference type="ChEBI" id="CHEBI:57692"/>
    </ligand>
</feature>
<dbReference type="GO" id="GO:0005739">
    <property type="term" value="C:mitochondrion"/>
    <property type="evidence" value="ECO:0007669"/>
    <property type="project" value="UniProtKB-SubCell"/>
</dbReference>
<dbReference type="AlphaFoldDB" id="A0A226DA91"/>
<evidence type="ECO:0000256" key="9">
    <source>
        <dbReference type="ARBA" id="ARBA00023002"/>
    </source>
</evidence>
<gene>
    <name evidence="15" type="ORF">Fcan01_23467</name>
</gene>
<dbReference type="PRINTS" id="PR00419">
    <property type="entry name" value="ADXRDTASE"/>
</dbReference>
<comment type="caution">
    <text evidence="15">The sequence shown here is derived from an EMBL/GenBank/DDBJ whole genome shotgun (WGS) entry which is preliminary data.</text>
</comment>
<dbReference type="UniPathway" id="UPA00296"/>
<feature type="binding site" evidence="12">
    <location>
        <position position="53"/>
    </location>
    <ligand>
        <name>FAD</name>
        <dbReference type="ChEBI" id="CHEBI:57692"/>
    </ligand>
</feature>
<feature type="binding site" evidence="12">
    <location>
        <position position="394"/>
    </location>
    <ligand>
        <name>FAD</name>
        <dbReference type="ChEBI" id="CHEBI:57692"/>
    </ligand>
</feature>
<evidence type="ECO:0000256" key="1">
    <source>
        <dbReference type="ARBA" id="ARBA00001974"/>
    </source>
</evidence>
<protein>
    <recommendedName>
        <fullName evidence="5 11">NADPH:adrenodoxin oxidoreductase, mitochondrial</fullName>
        <ecNumber evidence="4 11">1.18.1.6</ecNumber>
    </recommendedName>
</protein>
<comment type="catalytic activity">
    <reaction evidence="10 11">
        <text>2 reduced [adrenodoxin] + NADP(+) + H(+) = 2 oxidized [adrenodoxin] + NADPH</text>
        <dbReference type="Rhea" id="RHEA:42312"/>
        <dbReference type="Rhea" id="RHEA-COMP:9998"/>
        <dbReference type="Rhea" id="RHEA-COMP:9999"/>
        <dbReference type="ChEBI" id="CHEBI:15378"/>
        <dbReference type="ChEBI" id="CHEBI:33737"/>
        <dbReference type="ChEBI" id="CHEBI:33738"/>
        <dbReference type="ChEBI" id="CHEBI:57783"/>
        <dbReference type="ChEBI" id="CHEBI:58349"/>
        <dbReference type="EC" id="1.18.1.6"/>
    </reaction>
</comment>
<evidence type="ECO:0000313" key="16">
    <source>
        <dbReference type="Proteomes" id="UP000198287"/>
    </source>
</evidence>
<feature type="binding site" evidence="12">
    <location>
        <position position="74"/>
    </location>
    <ligand>
        <name>FAD</name>
        <dbReference type="ChEBI" id="CHEBI:57692"/>
    </ligand>
</feature>
<proteinExistence type="inferred from homology"/>
<dbReference type="SUPFAM" id="SSF51971">
    <property type="entry name" value="Nucleotide-binding domain"/>
    <property type="match status" value="1"/>
</dbReference>
<dbReference type="GO" id="GO:0016491">
    <property type="term" value="F:oxidoreductase activity"/>
    <property type="evidence" value="ECO:0007669"/>
    <property type="project" value="UniProtKB-KW"/>
</dbReference>
<feature type="binding site" evidence="13">
    <location>
        <begin position="189"/>
        <end position="192"/>
    </location>
    <ligand>
        <name>NADP(+)</name>
        <dbReference type="ChEBI" id="CHEBI:58349"/>
    </ligand>
</feature>
<keyword evidence="8 11" id="KW-0521">NADP</keyword>
<evidence type="ECO:0000256" key="2">
    <source>
        <dbReference type="ARBA" id="ARBA00004731"/>
    </source>
</evidence>
<keyword evidence="7 11" id="KW-0274">FAD</keyword>
<dbReference type="STRING" id="158441.A0A226DA91"/>
<dbReference type="InterPro" id="IPR055275">
    <property type="entry name" value="Ferredox_Rdtase"/>
</dbReference>
<keyword evidence="11" id="KW-0496">Mitochondrion</keyword>
<dbReference type="OrthoDB" id="333024at2759"/>
<dbReference type="InterPro" id="IPR036188">
    <property type="entry name" value="FAD/NAD-bd_sf"/>
</dbReference>
<dbReference type="PANTHER" id="PTHR48467">
    <property type="entry name" value="GLUTAMATE SYNTHASE 1 [NADH], CHLOROPLASTIC-LIKE"/>
    <property type="match status" value="1"/>
</dbReference>
<dbReference type="Proteomes" id="UP000198287">
    <property type="component" value="Unassembled WGS sequence"/>
</dbReference>
<evidence type="ECO:0000256" key="3">
    <source>
        <dbReference type="ARBA" id="ARBA00008312"/>
    </source>
</evidence>
<evidence type="ECO:0000256" key="4">
    <source>
        <dbReference type="ARBA" id="ARBA00013219"/>
    </source>
</evidence>
<comment type="cofactor">
    <cofactor evidence="1 11 12">
        <name>FAD</name>
        <dbReference type="ChEBI" id="CHEBI:57692"/>
    </cofactor>
</comment>
<comment type="pathway">
    <text evidence="2">Steroid metabolism; cholesterol metabolism.</text>
</comment>
<comment type="subcellular location">
    <subcellularLocation>
        <location evidence="11">Mitochondrion</location>
    </subcellularLocation>
</comment>
<evidence type="ECO:0000313" key="15">
    <source>
        <dbReference type="EMBL" id="OXA41808.1"/>
    </source>
</evidence>
<keyword evidence="9 11" id="KW-0560">Oxidoreductase</keyword>
<evidence type="ECO:0000256" key="11">
    <source>
        <dbReference type="PIRNR" id="PIRNR000362"/>
    </source>
</evidence>
<evidence type="ECO:0000256" key="8">
    <source>
        <dbReference type="ARBA" id="ARBA00022857"/>
    </source>
</evidence>
<evidence type="ECO:0000256" key="10">
    <source>
        <dbReference type="ARBA" id="ARBA00048933"/>
    </source>
</evidence>
<feature type="binding site" evidence="13">
    <location>
        <position position="245"/>
    </location>
    <ligand>
        <name>NADP(+)</name>
        <dbReference type="ChEBI" id="CHEBI:58349"/>
    </ligand>
</feature>
<dbReference type="InterPro" id="IPR023753">
    <property type="entry name" value="FAD/NAD-binding_dom"/>
</dbReference>
<dbReference type="PIRSF" id="PIRSF000362">
    <property type="entry name" value="FNR"/>
    <property type="match status" value="1"/>
</dbReference>
<organism evidence="15 16">
    <name type="scientific">Folsomia candida</name>
    <name type="common">Springtail</name>
    <dbReference type="NCBI Taxonomy" id="158441"/>
    <lineage>
        <taxon>Eukaryota</taxon>
        <taxon>Metazoa</taxon>
        <taxon>Ecdysozoa</taxon>
        <taxon>Arthropoda</taxon>
        <taxon>Hexapoda</taxon>
        <taxon>Collembola</taxon>
        <taxon>Entomobryomorpha</taxon>
        <taxon>Isotomoidea</taxon>
        <taxon>Isotomidae</taxon>
        <taxon>Proisotominae</taxon>
        <taxon>Folsomia</taxon>
    </lineage>
</organism>
<evidence type="ECO:0000256" key="12">
    <source>
        <dbReference type="PIRSR" id="PIRSR000362-1"/>
    </source>
</evidence>
<feature type="binding site" evidence="13">
    <location>
        <position position="401"/>
    </location>
    <ligand>
        <name>NADP(+)</name>
        <dbReference type="ChEBI" id="CHEBI:58349"/>
    </ligand>
</feature>
<keyword evidence="6 11" id="KW-0285">Flavoprotein</keyword>
<name>A0A226DA91_FOLCA</name>